<comment type="subcellular location">
    <subcellularLocation>
        <location evidence="1">Secreted</location>
    </subcellularLocation>
</comment>
<comment type="similarity">
    <text evidence="2">Belongs to the adrenomedullin family.</text>
</comment>
<protein>
    <submittedName>
        <fullName evidence="8">Uncharacterized protein</fullName>
    </submittedName>
</protein>
<evidence type="ECO:0000256" key="2">
    <source>
        <dbReference type="ARBA" id="ARBA00010575"/>
    </source>
</evidence>
<dbReference type="Pfam" id="PF00214">
    <property type="entry name" value="Calc_CGRP_IAPP"/>
    <property type="match status" value="1"/>
</dbReference>
<dbReference type="GO" id="GO:0003073">
    <property type="term" value="P:regulation of systemic arterial blood pressure"/>
    <property type="evidence" value="ECO:0007669"/>
    <property type="project" value="TreeGrafter"/>
</dbReference>
<dbReference type="GO" id="GO:0007189">
    <property type="term" value="P:adenylate cyclase-activating G protein-coupled receptor signaling pathway"/>
    <property type="evidence" value="ECO:0007669"/>
    <property type="project" value="TreeGrafter"/>
</dbReference>
<evidence type="ECO:0000256" key="5">
    <source>
        <dbReference type="ARBA" id="ARBA00023157"/>
    </source>
</evidence>
<keyword evidence="5" id="KW-1015">Disulfide bond</keyword>
<feature type="region of interest" description="Disordered" evidence="6">
    <location>
        <begin position="38"/>
        <end position="101"/>
    </location>
</feature>
<dbReference type="Proteomes" id="UP000034805">
    <property type="component" value="Unassembled WGS sequence"/>
</dbReference>
<evidence type="ECO:0000256" key="7">
    <source>
        <dbReference type="SAM" id="SignalP"/>
    </source>
</evidence>
<comment type="caution">
    <text evidence="8">The sequence shown here is derived from an EMBL/GenBank/DDBJ whole genome shotgun (WGS) entry which is preliminary data.</text>
</comment>
<dbReference type="AlphaFoldDB" id="A0A0P7XY81"/>
<feature type="compositionally biased region" description="Basic and acidic residues" evidence="6">
    <location>
        <begin position="83"/>
        <end position="92"/>
    </location>
</feature>
<feature type="compositionally biased region" description="Basic and acidic residues" evidence="6">
    <location>
        <begin position="127"/>
        <end position="137"/>
    </location>
</feature>
<dbReference type="InterPro" id="IPR051665">
    <property type="entry name" value="Adrenomedullin-reg_peptide"/>
</dbReference>
<feature type="signal peptide" evidence="7">
    <location>
        <begin position="1"/>
        <end position="34"/>
    </location>
</feature>
<dbReference type="EMBL" id="JARO02015018">
    <property type="protein sequence ID" value="KPP57968.1"/>
    <property type="molecule type" value="Genomic_DNA"/>
</dbReference>
<feature type="region of interest" description="Disordered" evidence="6">
    <location>
        <begin position="124"/>
        <end position="143"/>
    </location>
</feature>
<feature type="chain" id="PRO_5006145783" evidence="7">
    <location>
        <begin position="35"/>
        <end position="143"/>
    </location>
</feature>
<evidence type="ECO:0000256" key="1">
    <source>
        <dbReference type="ARBA" id="ARBA00004613"/>
    </source>
</evidence>
<reference evidence="8 9" key="1">
    <citation type="submission" date="2015-08" db="EMBL/GenBank/DDBJ databases">
        <title>The genome of the Asian arowana (Scleropages formosus).</title>
        <authorList>
            <person name="Tan M.H."/>
            <person name="Gan H.M."/>
            <person name="Croft L.J."/>
            <person name="Austin C.M."/>
        </authorList>
    </citation>
    <scope>NUCLEOTIDE SEQUENCE [LARGE SCALE GENOMIC DNA]</scope>
    <source>
        <strain evidence="8">Aro1</strain>
    </source>
</reference>
<keyword evidence="4 7" id="KW-0732">Signal</keyword>
<dbReference type="PANTHER" id="PTHR23414">
    <property type="entry name" value="ADRENOMEDULLIN, ADM"/>
    <property type="match status" value="1"/>
</dbReference>
<evidence type="ECO:0000256" key="6">
    <source>
        <dbReference type="SAM" id="MobiDB-lite"/>
    </source>
</evidence>
<name>A0A0P7XY81_SCLFO</name>
<feature type="compositionally biased region" description="Basic and acidic residues" evidence="6">
    <location>
        <begin position="51"/>
        <end position="75"/>
    </location>
</feature>
<evidence type="ECO:0000313" key="8">
    <source>
        <dbReference type="EMBL" id="KPP57968.1"/>
    </source>
</evidence>
<evidence type="ECO:0000256" key="3">
    <source>
        <dbReference type="ARBA" id="ARBA00022525"/>
    </source>
</evidence>
<dbReference type="GO" id="GO:0005179">
    <property type="term" value="F:hormone activity"/>
    <property type="evidence" value="ECO:0007669"/>
    <property type="project" value="InterPro"/>
</dbReference>
<dbReference type="InterPro" id="IPR021116">
    <property type="entry name" value="Calcitonin/adrenomedullin"/>
</dbReference>
<gene>
    <name evidence="8" type="ORF">Z043_124256</name>
</gene>
<dbReference type="GO" id="GO:0005576">
    <property type="term" value="C:extracellular region"/>
    <property type="evidence" value="ECO:0007669"/>
    <property type="project" value="UniProtKB-SubCell"/>
</dbReference>
<evidence type="ECO:0000313" key="9">
    <source>
        <dbReference type="Proteomes" id="UP000034805"/>
    </source>
</evidence>
<evidence type="ECO:0000256" key="4">
    <source>
        <dbReference type="ARBA" id="ARBA00022729"/>
    </source>
</evidence>
<organism evidence="8 9">
    <name type="scientific">Scleropages formosus</name>
    <name type="common">Asian bonytongue</name>
    <name type="synonym">Osteoglossum formosum</name>
    <dbReference type="NCBI Taxonomy" id="113540"/>
    <lineage>
        <taxon>Eukaryota</taxon>
        <taxon>Metazoa</taxon>
        <taxon>Chordata</taxon>
        <taxon>Craniata</taxon>
        <taxon>Vertebrata</taxon>
        <taxon>Euteleostomi</taxon>
        <taxon>Actinopterygii</taxon>
        <taxon>Neopterygii</taxon>
        <taxon>Teleostei</taxon>
        <taxon>Osteoglossocephala</taxon>
        <taxon>Osteoglossomorpha</taxon>
        <taxon>Osteoglossiformes</taxon>
        <taxon>Osteoglossidae</taxon>
        <taxon>Scleropages</taxon>
    </lineage>
</organism>
<keyword evidence="3" id="KW-0964">Secreted</keyword>
<dbReference type="GO" id="GO:0010460">
    <property type="term" value="P:positive regulation of heart rate"/>
    <property type="evidence" value="ECO:0007669"/>
    <property type="project" value="TreeGrafter"/>
</dbReference>
<proteinExistence type="inferred from homology"/>
<sequence length="143" mass="15712">MKPHRHTHMYPAGMTVVLALSVMLQLLVLPGAVGIPARPPPFRALRTLPDAPERGTRPKPEVRRSADTEGARRAGVESVQPTHLRDSEEQTRRFLGRAKRAPQQGCVLGTCQIHNLANTLYQIGKGTGKDESHRASDPHGYGR</sequence>
<accession>A0A0P7XY81</accession>